<reference evidence="1 2" key="1">
    <citation type="journal article" date="2022" name="Nat. Microbiol.">
        <title>The microbiome of a bacterivorous marine choanoflagellate contains a resource-demanding obligate bacterial associate.</title>
        <authorList>
            <person name="Needham D.M."/>
            <person name="Poirier C."/>
            <person name="Bachy C."/>
            <person name="George E.E."/>
            <person name="Wilken S."/>
            <person name="Yung C.C.M."/>
            <person name="Limardo A.J."/>
            <person name="Morando M."/>
            <person name="Sudek L."/>
            <person name="Malmstrom R.R."/>
            <person name="Keeling P.J."/>
            <person name="Santoro A.E."/>
            <person name="Worden A.Z."/>
        </authorList>
    </citation>
    <scope>NUCLEOTIDE SEQUENCE [LARGE SCALE GENOMIC DNA]</scope>
    <source>
        <strain evidence="1 2">Comchoano-1</strain>
    </source>
</reference>
<dbReference type="Proteomes" id="UP001055955">
    <property type="component" value="Chromosome"/>
</dbReference>
<evidence type="ECO:0000313" key="2">
    <source>
        <dbReference type="Proteomes" id="UP001055955"/>
    </source>
</evidence>
<sequence>MLKQFLEKSEIRKDLAEEKTRLANLQIVPYARIDLAEEKTTRSPSLTPESLKFVVQLMKKINMIESIKYAHELSFYAIPKKAAVETIAERLASRAVHNGIKQALIKKSPKVTWKDQEGKGPLCETKETVTKPGFWKKALLLTTYVIKQLLNALTLLIHFDLRVFSNAHKDFKANWNPVKAHQLKIITRAPKEVAAPDHLKSFGNEDFAKTTQF</sequence>
<evidence type="ECO:0000313" key="1">
    <source>
        <dbReference type="EMBL" id="UTC24855.1"/>
    </source>
</evidence>
<evidence type="ECO:0008006" key="3">
    <source>
        <dbReference type="Google" id="ProtNLM"/>
    </source>
</evidence>
<organism evidence="1 2">
    <name type="scientific">Candidatus Comchoanobacter bicostacola</name>
    <dbReference type="NCBI Taxonomy" id="2919598"/>
    <lineage>
        <taxon>Bacteria</taxon>
        <taxon>Pseudomonadati</taxon>
        <taxon>Pseudomonadota</taxon>
        <taxon>Gammaproteobacteria</taxon>
        <taxon>Candidatus Comchoanobacterales</taxon>
        <taxon>Candidatus Comchoanobacteraceae</taxon>
        <taxon>Candidatus Comchoanobacter</taxon>
    </lineage>
</organism>
<accession>A0ABY5DK49</accession>
<protein>
    <recommendedName>
        <fullName evidence="3">50S ribosomal protein L22</fullName>
    </recommendedName>
</protein>
<dbReference type="EMBL" id="CP092900">
    <property type="protein sequence ID" value="UTC24855.1"/>
    <property type="molecule type" value="Genomic_DNA"/>
</dbReference>
<proteinExistence type="predicted"/>
<dbReference type="RefSeq" id="WP_258568644.1">
    <property type="nucleotide sequence ID" value="NZ_CP092900.1"/>
</dbReference>
<name>A0ABY5DK49_9GAMM</name>
<gene>
    <name evidence="1" type="ORF">MMH89_01650</name>
</gene>
<keyword evidence="2" id="KW-1185">Reference proteome</keyword>